<evidence type="ECO:0000256" key="5">
    <source>
        <dbReference type="ARBA" id="ARBA00022723"/>
    </source>
</evidence>
<dbReference type="Proteomes" id="UP001161325">
    <property type="component" value="Unassembled WGS sequence"/>
</dbReference>
<evidence type="ECO:0000256" key="8">
    <source>
        <dbReference type="ARBA" id="ARBA00022989"/>
    </source>
</evidence>
<evidence type="ECO:0000256" key="9">
    <source>
        <dbReference type="ARBA" id="ARBA00023049"/>
    </source>
</evidence>
<dbReference type="GO" id="GO:0006508">
    <property type="term" value="P:proteolysis"/>
    <property type="evidence" value="ECO:0007669"/>
    <property type="project" value="UniProtKB-KW"/>
</dbReference>
<sequence length="591" mass="63358">MTRPARDTSPWRLALLVAEGYAWLLGIVAAFAGVVAFLAWGLLARRPMVAVVALFVGVPSVLVTAAAIRALFFRLPAPRGVALAPGDAPALAAEVEALARAMGAPRVERIVVTTAFNASIVQTGFPFGRPRGTLLLGFPVLATLSVAQLRAVVAHELAHLVHAHGWLAGLVYRTRRSWMQLATAVHERGTMPIFVRWPLARYVPRLEAQSAAVARTQELLADGIAAAHTDARTTADTLALIDVGGRLLDERFWPAVRAAIDDEPEPPHAFARLRRDGVRTADDAAEPSLLAELLASSTEPHDSHPCLAERLAALGEPARLPPRTERSAGEALLGARFDTLAAQLDDEWRAACAGPWRARHESVRRRRARLAALEAGPPSADATFERATLVEALRGADEALPLYRAALDADPEHARAALAIGRLLLDADDEAGVPLVERALARDPALEGEGCALLERFHADRGREVEAHRWHTRATRHATRTAMAEAERTTVSPLDRFVPHELDAAALALVREALAREPAVREAFLAVRELRHSPGRPCVLGLTAAGDGADAVADRVRGAAALGEETAVVLLDRRQQALREVLAGVPGARIG</sequence>
<dbReference type="AlphaFoldDB" id="A0AA37V3I8"/>
<dbReference type="Pfam" id="PF01435">
    <property type="entry name" value="Peptidase_M48"/>
    <property type="match status" value="1"/>
</dbReference>
<dbReference type="CDD" id="cd07328">
    <property type="entry name" value="M48_Ste24p_like"/>
    <property type="match status" value="1"/>
</dbReference>
<dbReference type="GO" id="GO:0004222">
    <property type="term" value="F:metalloendopeptidase activity"/>
    <property type="evidence" value="ECO:0007669"/>
    <property type="project" value="InterPro"/>
</dbReference>
<dbReference type="Gene3D" id="3.30.2010.10">
    <property type="entry name" value="Metalloproteases ('zincins'), catalytic domain"/>
    <property type="match status" value="1"/>
</dbReference>
<reference evidence="13" key="1">
    <citation type="submission" date="2022-08" db="EMBL/GenBank/DDBJ databases">
        <title>Draft genome sequencing of Roseisolibacter agri AW1220.</title>
        <authorList>
            <person name="Tobiishi Y."/>
            <person name="Tonouchi A."/>
        </authorList>
    </citation>
    <scope>NUCLEOTIDE SEQUENCE</scope>
    <source>
        <strain evidence="13">AW1220</strain>
    </source>
</reference>
<organism evidence="13 14">
    <name type="scientific">Roseisolibacter agri</name>
    <dbReference type="NCBI Taxonomy" id="2014610"/>
    <lineage>
        <taxon>Bacteria</taxon>
        <taxon>Pseudomonadati</taxon>
        <taxon>Gemmatimonadota</taxon>
        <taxon>Gemmatimonadia</taxon>
        <taxon>Gemmatimonadales</taxon>
        <taxon>Gemmatimonadaceae</taxon>
        <taxon>Roseisolibacter</taxon>
    </lineage>
</organism>
<evidence type="ECO:0000256" key="1">
    <source>
        <dbReference type="ARBA" id="ARBA00001947"/>
    </source>
</evidence>
<evidence type="ECO:0000256" key="11">
    <source>
        <dbReference type="SAM" id="Phobius"/>
    </source>
</evidence>
<keyword evidence="9" id="KW-0482">Metalloprotease</keyword>
<dbReference type="InterPro" id="IPR001915">
    <property type="entry name" value="Peptidase_M48"/>
</dbReference>
<feature type="transmembrane region" description="Helical" evidence="11">
    <location>
        <begin position="20"/>
        <end position="43"/>
    </location>
</feature>
<evidence type="ECO:0000313" key="13">
    <source>
        <dbReference type="EMBL" id="GLC26817.1"/>
    </source>
</evidence>
<keyword evidence="3" id="KW-0645">Protease</keyword>
<evidence type="ECO:0000256" key="6">
    <source>
        <dbReference type="ARBA" id="ARBA00022801"/>
    </source>
</evidence>
<evidence type="ECO:0000259" key="12">
    <source>
        <dbReference type="Pfam" id="PF01435"/>
    </source>
</evidence>
<keyword evidence="6" id="KW-0378">Hydrolase</keyword>
<feature type="domain" description="Peptidase M48" evidence="12">
    <location>
        <begin position="89"/>
        <end position="316"/>
    </location>
</feature>
<evidence type="ECO:0000256" key="7">
    <source>
        <dbReference type="ARBA" id="ARBA00022833"/>
    </source>
</evidence>
<evidence type="ECO:0000313" key="14">
    <source>
        <dbReference type="Proteomes" id="UP001161325"/>
    </source>
</evidence>
<dbReference type="Gene3D" id="1.25.40.10">
    <property type="entry name" value="Tetratricopeptide repeat domain"/>
    <property type="match status" value="1"/>
</dbReference>
<protein>
    <recommendedName>
        <fullName evidence="12">Peptidase M48 domain-containing protein</fullName>
    </recommendedName>
</protein>
<gene>
    <name evidence="13" type="ORF">rosag_33300</name>
</gene>
<dbReference type="InterPro" id="IPR011990">
    <property type="entry name" value="TPR-like_helical_dom_sf"/>
</dbReference>
<keyword evidence="2" id="KW-1003">Cell membrane</keyword>
<evidence type="ECO:0000256" key="10">
    <source>
        <dbReference type="ARBA" id="ARBA00023136"/>
    </source>
</evidence>
<name>A0AA37V3I8_9BACT</name>
<evidence type="ECO:0000256" key="4">
    <source>
        <dbReference type="ARBA" id="ARBA00022692"/>
    </source>
</evidence>
<dbReference type="PANTHER" id="PTHR43221">
    <property type="entry name" value="PROTEASE HTPX"/>
    <property type="match status" value="1"/>
</dbReference>
<dbReference type="RefSeq" id="WP_284351271.1">
    <property type="nucleotide sequence ID" value="NZ_BRXS01000005.1"/>
</dbReference>
<keyword evidence="4 11" id="KW-0812">Transmembrane</keyword>
<dbReference type="GO" id="GO:0046872">
    <property type="term" value="F:metal ion binding"/>
    <property type="evidence" value="ECO:0007669"/>
    <property type="project" value="UniProtKB-KW"/>
</dbReference>
<comment type="caution">
    <text evidence="13">The sequence shown here is derived from an EMBL/GenBank/DDBJ whole genome shotgun (WGS) entry which is preliminary data.</text>
</comment>
<dbReference type="InterPro" id="IPR050083">
    <property type="entry name" value="HtpX_protease"/>
</dbReference>
<evidence type="ECO:0000256" key="2">
    <source>
        <dbReference type="ARBA" id="ARBA00022475"/>
    </source>
</evidence>
<keyword evidence="14" id="KW-1185">Reference proteome</keyword>
<dbReference type="PANTHER" id="PTHR43221:SF2">
    <property type="entry name" value="PROTEASE HTPX HOMOLOG"/>
    <property type="match status" value="1"/>
</dbReference>
<proteinExistence type="predicted"/>
<comment type="cofactor">
    <cofactor evidence="1">
        <name>Zn(2+)</name>
        <dbReference type="ChEBI" id="CHEBI:29105"/>
    </cofactor>
</comment>
<dbReference type="SUPFAM" id="SSF48452">
    <property type="entry name" value="TPR-like"/>
    <property type="match status" value="1"/>
</dbReference>
<feature type="transmembrane region" description="Helical" evidence="11">
    <location>
        <begin position="50"/>
        <end position="72"/>
    </location>
</feature>
<accession>A0AA37V3I8</accession>
<keyword evidence="8 11" id="KW-1133">Transmembrane helix</keyword>
<evidence type="ECO:0000256" key="3">
    <source>
        <dbReference type="ARBA" id="ARBA00022670"/>
    </source>
</evidence>
<keyword evidence="7" id="KW-0862">Zinc</keyword>
<dbReference type="EMBL" id="BRXS01000005">
    <property type="protein sequence ID" value="GLC26817.1"/>
    <property type="molecule type" value="Genomic_DNA"/>
</dbReference>
<keyword evidence="10 11" id="KW-0472">Membrane</keyword>
<keyword evidence="5" id="KW-0479">Metal-binding</keyword>